<feature type="compositionally biased region" description="Low complexity" evidence="2">
    <location>
        <begin position="353"/>
        <end position="377"/>
    </location>
</feature>
<feature type="region of interest" description="Disordered" evidence="2">
    <location>
        <begin position="211"/>
        <end position="230"/>
    </location>
</feature>
<dbReference type="AlphaFoldDB" id="A0A2T9YU75"/>
<protein>
    <submittedName>
        <fullName evidence="3">Uncharacterized protein</fullName>
    </submittedName>
</protein>
<dbReference type="EMBL" id="MBFT01000167">
    <property type="protein sequence ID" value="PVU95824.1"/>
    <property type="molecule type" value="Genomic_DNA"/>
</dbReference>
<evidence type="ECO:0000256" key="1">
    <source>
        <dbReference type="SAM" id="Coils"/>
    </source>
</evidence>
<sequence>MDITTDSYKQAIIELKSVLDHVFCFFDGANGLPLTNQTKLCLAELEGNELSSNLPDSEKKGHGINCIPKQNQSEGTHQQNNLDIKTPTKLQHASQQDFGDGGSSEKDSLILKLKNQVAEQQRDIEDLETELHENQEQILKLREEIRQKKMKKYTEASDLAGLKRSSSIYNKSKRRSKKVGSIRYNSIYVPRVNTLDTEDKIEEETLENYTNNNIESETPKNHEEKENTHKKPVQNYKKLYPIYYKPTNEFNEQMKDSLKSPEYSSQNTKSEVPLVPKDTNISGDHSDIEEENAMFKYELIESVEMMNLNLDNGNNTDMNKNEGTKKNSLEIDHLLNTGVRTRKDSINPLQVDTNSQTIETNSNINSSSQTSSTQQEQPGRTTSSYNYYSKTLTASQQAANPESGKQYLSLKAANFPKGATRIRDKFSRFKLGYK</sequence>
<keyword evidence="1" id="KW-0175">Coiled coil</keyword>
<feature type="region of interest" description="Disordered" evidence="2">
    <location>
        <begin position="52"/>
        <end position="80"/>
    </location>
</feature>
<proteinExistence type="predicted"/>
<evidence type="ECO:0000313" key="3">
    <source>
        <dbReference type="EMBL" id="PVU95824.1"/>
    </source>
</evidence>
<feature type="region of interest" description="Disordered" evidence="2">
    <location>
        <begin position="342"/>
        <end position="384"/>
    </location>
</feature>
<dbReference type="OrthoDB" id="5599404at2759"/>
<evidence type="ECO:0000256" key="2">
    <source>
        <dbReference type="SAM" id="MobiDB-lite"/>
    </source>
</evidence>
<organism evidence="3 4">
    <name type="scientific">Furculomyces boomerangus</name>
    <dbReference type="NCBI Taxonomy" id="61424"/>
    <lineage>
        <taxon>Eukaryota</taxon>
        <taxon>Fungi</taxon>
        <taxon>Fungi incertae sedis</taxon>
        <taxon>Zoopagomycota</taxon>
        <taxon>Kickxellomycotina</taxon>
        <taxon>Harpellomycetes</taxon>
        <taxon>Harpellales</taxon>
        <taxon>Harpellaceae</taxon>
        <taxon>Furculomyces</taxon>
    </lineage>
</organism>
<feature type="coiled-coil region" evidence="1">
    <location>
        <begin position="110"/>
        <end position="151"/>
    </location>
</feature>
<reference evidence="3 4" key="1">
    <citation type="journal article" date="2018" name="MBio">
        <title>Comparative Genomics Reveals the Core Gene Toolbox for the Fungus-Insect Symbiosis.</title>
        <authorList>
            <person name="Wang Y."/>
            <person name="Stata M."/>
            <person name="Wang W."/>
            <person name="Stajich J.E."/>
            <person name="White M.M."/>
            <person name="Moncalvo J.M."/>
        </authorList>
    </citation>
    <scope>NUCLEOTIDE SEQUENCE [LARGE SCALE GENOMIC DNA]</scope>
    <source>
        <strain evidence="3 4">AUS-77-4</strain>
    </source>
</reference>
<comment type="caution">
    <text evidence="3">The sequence shown here is derived from an EMBL/GenBank/DDBJ whole genome shotgun (WGS) entry which is preliminary data.</text>
</comment>
<gene>
    <name evidence="3" type="ORF">BB559_002589</name>
</gene>
<dbReference type="Proteomes" id="UP000245699">
    <property type="component" value="Unassembled WGS sequence"/>
</dbReference>
<name>A0A2T9YU75_9FUNG</name>
<feature type="region of interest" description="Disordered" evidence="2">
    <location>
        <begin position="255"/>
        <end position="285"/>
    </location>
</feature>
<accession>A0A2T9YU75</accession>
<feature type="compositionally biased region" description="Polar residues" evidence="2">
    <location>
        <begin position="68"/>
        <end position="80"/>
    </location>
</feature>
<evidence type="ECO:0000313" key="4">
    <source>
        <dbReference type="Proteomes" id="UP000245699"/>
    </source>
</evidence>
<keyword evidence="4" id="KW-1185">Reference proteome</keyword>
<feature type="compositionally biased region" description="Basic and acidic residues" evidence="2">
    <location>
        <begin position="217"/>
        <end position="229"/>
    </location>
</feature>